<feature type="transmembrane region" description="Helical" evidence="7">
    <location>
        <begin position="112"/>
        <end position="143"/>
    </location>
</feature>
<dbReference type="InterPro" id="IPR050448">
    <property type="entry name" value="OpgB/LTA_synthase_biosynth"/>
</dbReference>
<protein>
    <submittedName>
        <fullName evidence="9">LTA synthase family protein</fullName>
    </submittedName>
</protein>
<dbReference type="AlphaFoldDB" id="A0AAE3JCT3"/>
<dbReference type="EMBL" id="JAJEQN010000056">
    <property type="protein sequence ID" value="MCC2222910.1"/>
    <property type="molecule type" value="Genomic_DNA"/>
</dbReference>
<dbReference type="CDD" id="cd16015">
    <property type="entry name" value="LTA_synthase"/>
    <property type="match status" value="1"/>
</dbReference>
<comment type="caution">
    <text evidence="9">The sequence shown here is derived from an EMBL/GenBank/DDBJ whole genome shotgun (WGS) entry which is preliminary data.</text>
</comment>
<gene>
    <name evidence="9" type="ORF">LKD48_14995</name>
</gene>
<feature type="transmembrane region" description="Helical" evidence="7">
    <location>
        <begin position="73"/>
        <end position="91"/>
    </location>
</feature>
<keyword evidence="6 7" id="KW-0472">Membrane</keyword>
<evidence type="ECO:0000259" key="8">
    <source>
        <dbReference type="Pfam" id="PF00884"/>
    </source>
</evidence>
<evidence type="ECO:0000313" key="10">
    <source>
        <dbReference type="Proteomes" id="UP001198200"/>
    </source>
</evidence>
<dbReference type="PANTHER" id="PTHR47371:SF3">
    <property type="entry name" value="PHOSPHOGLYCEROL TRANSFERASE I"/>
    <property type="match status" value="1"/>
</dbReference>
<feature type="transmembrane region" description="Helical" evidence="7">
    <location>
        <begin position="23"/>
        <end position="44"/>
    </location>
</feature>
<organism evidence="9 10">
    <name type="scientific">Anthropogastromicrobium aceti</name>
    <dbReference type="NCBI Taxonomy" id="2981768"/>
    <lineage>
        <taxon>Bacteria</taxon>
        <taxon>Bacillati</taxon>
        <taxon>Bacillota</taxon>
        <taxon>Clostridia</taxon>
        <taxon>Lachnospirales</taxon>
        <taxon>Lachnospiraceae</taxon>
        <taxon>Anthropogastromicrobium</taxon>
    </lineage>
</organism>
<comment type="pathway">
    <text evidence="2">Cell wall biogenesis; lipoteichoic acid biosynthesis.</text>
</comment>
<evidence type="ECO:0000256" key="7">
    <source>
        <dbReference type="SAM" id="Phobius"/>
    </source>
</evidence>
<feature type="domain" description="Sulfatase N-terminal" evidence="8">
    <location>
        <begin position="297"/>
        <end position="583"/>
    </location>
</feature>
<dbReference type="Gene3D" id="3.40.720.10">
    <property type="entry name" value="Alkaline Phosphatase, subunit A"/>
    <property type="match status" value="1"/>
</dbReference>
<keyword evidence="10" id="KW-1185">Reference proteome</keyword>
<feature type="transmembrane region" description="Helical" evidence="7">
    <location>
        <begin position="174"/>
        <end position="195"/>
    </location>
</feature>
<evidence type="ECO:0000256" key="1">
    <source>
        <dbReference type="ARBA" id="ARBA00004651"/>
    </source>
</evidence>
<dbReference type="GO" id="GO:0005886">
    <property type="term" value="C:plasma membrane"/>
    <property type="evidence" value="ECO:0007669"/>
    <property type="project" value="UniProtKB-SubCell"/>
</dbReference>
<evidence type="ECO:0000256" key="4">
    <source>
        <dbReference type="ARBA" id="ARBA00022692"/>
    </source>
</evidence>
<proteinExistence type="predicted"/>
<sequence>MSFKEKAVSWRQEVHIGKTKPRLIKAAILLLCFGILIGMAWYYSEFSAKDCAILAGICVLTIAIYMIDMPVHPVIRILFALVIPLGCFYTFETLTHQMSTMIELAKRLNIAFYYWLFLFVFFIAGRTSISMAICVAAIAIIGVGNYFVVMFRSNPIVPWDIYSFETAMSVADNYVFSVDWALAEHIAMFILMLIVGVRTNIRLNKKILRPILTVAMCIPAYFYISYLWQDNLERNTGLNDTLFNAKYMHSKDGFFVSFILDIHFLQIEEPKNYSDEYALSLLNEQKVEKVETPEELPDIIAIMDETFSDPAVLGEFETNKDYMPFVHSILRGEVANTISGYADVSVLGGNTANSEFEFLTGNSMAFFPNGSVPYLQYIRDGISTIVPQLEEYGYTTYGTHPYRAKGWNREFIYDLMGFDYRYFQGSFPFEDKLRNYVSDEADFKSILEWRNNTEGPFFMFNVTMQNHSNYGGDFDNFDPQIVAKFKNTSSNKYLNKYLSLMYETDQDVASLLSELSQSDRKTIVVFWGDHQPNDYVVRPIYKEYGLDFDNQTYEQQQQRQKTPFFIWANYDIQEQTNVEISLNYLNILLFETAGLQLDEYQTFRKNLWQGQIPMMNAVGYRNDDGDLVEYDDAPEEIQNLLNEYQNIQYYRMEREYSKKK</sequence>
<evidence type="ECO:0000313" key="9">
    <source>
        <dbReference type="EMBL" id="MCC2222910.1"/>
    </source>
</evidence>
<comment type="subcellular location">
    <subcellularLocation>
        <location evidence="1">Cell membrane</location>
        <topology evidence="1">Multi-pass membrane protein</topology>
    </subcellularLocation>
</comment>
<dbReference type="SUPFAM" id="SSF53649">
    <property type="entry name" value="Alkaline phosphatase-like"/>
    <property type="match status" value="1"/>
</dbReference>
<feature type="transmembrane region" description="Helical" evidence="7">
    <location>
        <begin position="207"/>
        <end position="228"/>
    </location>
</feature>
<dbReference type="PANTHER" id="PTHR47371">
    <property type="entry name" value="LIPOTEICHOIC ACID SYNTHASE"/>
    <property type="match status" value="1"/>
</dbReference>
<dbReference type="Proteomes" id="UP001198200">
    <property type="component" value="Unassembled WGS sequence"/>
</dbReference>
<dbReference type="RefSeq" id="WP_308732464.1">
    <property type="nucleotide sequence ID" value="NZ_JAJEQN010000056.1"/>
</dbReference>
<evidence type="ECO:0000256" key="5">
    <source>
        <dbReference type="ARBA" id="ARBA00022989"/>
    </source>
</evidence>
<evidence type="ECO:0000256" key="3">
    <source>
        <dbReference type="ARBA" id="ARBA00022475"/>
    </source>
</evidence>
<dbReference type="InterPro" id="IPR000917">
    <property type="entry name" value="Sulfatase_N"/>
</dbReference>
<feature type="transmembrane region" description="Helical" evidence="7">
    <location>
        <begin position="51"/>
        <end position="67"/>
    </location>
</feature>
<keyword evidence="3" id="KW-1003">Cell membrane</keyword>
<name>A0AAE3JCT3_9FIRM</name>
<keyword evidence="4 7" id="KW-0812">Transmembrane</keyword>
<evidence type="ECO:0000256" key="6">
    <source>
        <dbReference type="ARBA" id="ARBA00023136"/>
    </source>
</evidence>
<evidence type="ECO:0000256" key="2">
    <source>
        <dbReference type="ARBA" id="ARBA00004936"/>
    </source>
</evidence>
<keyword evidence="5 7" id="KW-1133">Transmembrane helix</keyword>
<dbReference type="InterPro" id="IPR017850">
    <property type="entry name" value="Alkaline_phosphatase_core_sf"/>
</dbReference>
<reference evidence="9 10" key="1">
    <citation type="submission" date="2021-10" db="EMBL/GenBank/DDBJ databases">
        <title>Anaerobic single-cell dispensing facilitates the cultivation of human gut bacteria.</title>
        <authorList>
            <person name="Afrizal A."/>
        </authorList>
    </citation>
    <scope>NUCLEOTIDE SEQUENCE [LARGE SCALE GENOMIC DNA]</scope>
    <source>
        <strain evidence="9 10">CLA-AA-H224</strain>
    </source>
</reference>
<dbReference type="Pfam" id="PF00884">
    <property type="entry name" value="Sulfatase"/>
    <property type="match status" value="1"/>
</dbReference>
<accession>A0AAE3JCT3</accession>